<gene>
    <name evidence="1" type="ORF">GCM10022236_50440</name>
</gene>
<keyword evidence="2" id="KW-1185">Reference proteome</keyword>
<proteinExistence type="predicted"/>
<dbReference type="Gene3D" id="3.20.80.10">
    <property type="entry name" value="Regulatory factor, effector binding domain"/>
    <property type="match status" value="1"/>
</dbReference>
<dbReference type="EMBL" id="BAABAB010000051">
    <property type="protein sequence ID" value="GAA3641649.1"/>
    <property type="molecule type" value="Genomic_DNA"/>
</dbReference>
<evidence type="ECO:0000313" key="1">
    <source>
        <dbReference type="EMBL" id="GAA3641649.1"/>
    </source>
</evidence>
<name>A0ABP7AWQ0_9ACTN</name>
<reference evidence="2" key="1">
    <citation type="journal article" date="2019" name="Int. J. Syst. Evol. Microbiol.">
        <title>The Global Catalogue of Microorganisms (GCM) 10K type strain sequencing project: providing services to taxonomists for standard genome sequencing and annotation.</title>
        <authorList>
            <consortium name="The Broad Institute Genomics Platform"/>
            <consortium name="The Broad Institute Genome Sequencing Center for Infectious Disease"/>
            <person name="Wu L."/>
            <person name="Ma J."/>
        </authorList>
    </citation>
    <scope>NUCLEOTIDE SEQUENCE [LARGE SCALE GENOMIC DNA]</scope>
    <source>
        <strain evidence="2">JCM 16929</strain>
    </source>
</reference>
<dbReference type="InterPro" id="IPR011256">
    <property type="entry name" value="Reg_factor_effector_dom_sf"/>
</dbReference>
<comment type="caution">
    <text evidence="1">The sequence shown here is derived from an EMBL/GenBank/DDBJ whole genome shotgun (WGS) entry which is preliminary data.</text>
</comment>
<organism evidence="1 2">
    <name type="scientific">Microlunatus ginsengisoli</name>
    <dbReference type="NCBI Taxonomy" id="363863"/>
    <lineage>
        <taxon>Bacteria</taxon>
        <taxon>Bacillati</taxon>
        <taxon>Actinomycetota</taxon>
        <taxon>Actinomycetes</taxon>
        <taxon>Propionibacteriales</taxon>
        <taxon>Propionibacteriaceae</taxon>
        <taxon>Microlunatus</taxon>
    </lineage>
</organism>
<dbReference type="Proteomes" id="UP001501490">
    <property type="component" value="Unassembled WGS sequence"/>
</dbReference>
<accession>A0ABP7AWQ0</accession>
<evidence type="ECO:0000313" key="2">
    <source>
        <dbReference type="Proteomes" id="UP001501490"/>
    </source>
</evidence>
<evidence type="ECO:0008006" key="3">
    <source>
        <dbReference type="Google" id="ProtNLM"/>
    </source>
</evidence>
<dbReference type="SUPFAM" id="SSF55136">
    <property type="entry name" value="Probable bacterial effector-binding domain"/>
    <property type="match status" value="1"/>
</dbReference>
<protein>
    <recommendedName>
        <fullName evidence="3">GyrI-like domain-containing protein</fullName>
    </recommendedName>
</protein>
<sequence>MAVAAALTPPVASEDTLGVTARYQVALEAHPRQRTLVVPATTTWAAYPSLWPVLLDEVWSLLRAAGIDRGCPNVMLYRGDRPRVEVGVLHDGELEPAGRVVVSSLPAGTVATTTHHGSYAGLADAHRAVVDWCREQGIALSDIRWELYGPHAAEPALVWTRVCWLVAEDTGGSAGS</sequence>